<dbReference type="Pfam" id="PF08798">
    <property type="entry name" value="CRISPR_assoc"/>
    <property type="match status" value="1"/>
</dbReference>
<reference evidence="2" key="1">
    <citation type="journal article" date="2014" name="FEMS Microbiol. Lett.">
        <title>Draft Genomic DNA Sequence of the Facultatively Methylotrophic Bacterium Acidomonas methanolica type strain MB58.</title>
        <authorList>
            <person name="Higashiura N."/>
            <person name="Hadano H."/>
            <person name="Hirakawa H."/>
            <person name="Matsutani M."/>
            <person name="Takabe S."/>
            <person name="Matsushita K."/>
            <person name="Azuma Y."/>
        </authorList>
    </citation>
    <scope>NUCLEOTIDE SEQUENCE [LARGE SCALE GENOMIC DNA]</scope>
    <source>
        <strain evidence="2">MB58</strain>
    </source>
</reference>
<dbReference type="RefSeq" id="WP_081797456.1">
    <property type="nucleotide sequence ID" value="NZ_BAND01000021.1"/>
</dbReference>
<keyword evidence="2" id="KW-1185">Reference proteome</keyword>
<dbReference type="AlphaFoldDB" id="A0A023D2M8"/>
<protein>
    <submittedName>
        <fullName evidence="1">CRISPR-associated protein</fullName>
    </submittedName>
</protein>
<dbReference type="Proteomes" id="UP000019760">
    <property type="component" value="Unassembled WGS sequence"/>
</dbReference>
<accession>A0A023D2M8</accession>
<dbReference type="SUPFAM" id="SSF117987">
    <property type="entry name" value="CRISPR-associated protein"/>
    <property type="match status" value="1"/>
</dbReference>
<proteinExistence type="predicted"/>
<dbReference type="EMBL" id="BAND01000021">
    <property type="protein sequence ID" value="GAJ28392.1"/>
    <property type="molecule type" value="Genomic_DNA"/>
</dbReference>
<dbReference type="InterPro" id="IPR010179">
    <property type="entry name" value="CRISPR-assoc_prot_Cse3"/>
</dbReference>
<evidence type="ECO:0000313" key="2">
    <source>
        <dbReference type="Proteomes" id="UP000019760"/>
    </source>
</evidence>
<organism evidence="1 2">
    <name type="scientific">Acidomonas methanolica NBRC 104435</name>
    <dbReference type="NCBI Taxonomy" id="1231351"/>
    <lineage>
        <taxon>Bacteria</taxon>
        <taxon>Pseudomonadati</taxon>
        <taxon>Pseudomonadota</taxon>
        <taxon>Alphaproteobacteria</taxon>
        <taxon>Acetobacterales</taxon>
        <taxon>Acetobacteraceae</taxon>
        <taxon>Acidomonas</taxon>
    </lineage>
</organism>
<name>A0A023D2M8_ACIMT</name>
<dbReference type="SMART" id="SM01101">
    <property type="entry name" value="CRISPR_assoc"/>
    <property type="match status" value="1"/>
</dbReference>
<dbReference type="OrthoDB" id="9795689at2"/>
<evidence type="ECO:0000313" key="1">
    <source>
        <dbReference type="EMBL" id="GAJ28392.1"/>
    </source>
</evidence>
<dbReference type="Gene3D" id="3.30.70.1210">
    <property type="entry name" value="Crispr-associated protein, domain 2"/>
    <property type="match status" value="1"/>
</dbReference>
<reference evidence="1 2" key="2">
    <citation type="journal article" date="2014" name="FEMS Microbiol. Lett.">
        <title>Draft genomic DNA sequence of the facultatively methylotrophic bacterium Acidomonas methanolica type strain MB58.</title>
        <authorList>
            <person name="Higashiura N."/>
            <person name="Hadano H."/>
            <person name="Hirakawa H."/>
            <person name="Matsutani M."/>
            <person name="Takabe S."/>
            <person name="Matsushita K."/>
            <person name="Azuma Y."/>
        </authorList>
    </citation>
    <scope>NUCLEOTIDE SEQUENCE [LARGE SCALE GENOMIC DNA]</scope>
    <source>
        <strain evidence="1 2">MB58</strain>
    </source>
</reference>
<gene>
    <name evidence="1" type="ORF">Amme_021_007</name>
</gene>
<sequence>MTLSMLRLPVSTAALFESGLQHGLVRDSWSVDTGYLVHALFARLFGESAPKPFDVQQDPSGIGKYLWVLAYAPQGHQSLEATAAGHQAIAWDQAASKPMPVLADGQEAAFRLRVCPVVRVGRQHPRFAPGAEVDPYVALVQRHVALAGPFADEPAERQYRQAIIAELPSREEVYREWLDARIGGAARLQAVRLASLSDARLWRKGEPGEGVAARMHGHARARRGSRSVIGRREAVFEGTLRVADRMAFAALLARGVGRHRAFGFGMLLLRSARTG</sequence>
<comment type="caution">
    <text evidence="1">The sequence shown here is derived from an EMBL/GenBank/DDBJ whole genome shotgun (WGS) entry which is preliminary data.</text>
</comment>